<evidence type="ECO:0000256" key="5">
    <source>
        <dbReference type="ARBA" id="ARBA00023136"/>
    </source>
</evidence>
<evidence type="ECO:0000259" key="7">
    <source>
        <dbReference type="Pfam" id="PF10035"/>
    </source>
</evidence>
<feature type="transmembrane region" description="Helical" evidence="6">
    <location>
        <begin position="138"/>
        <end position="158"/>
    </location>
</feature>
<gene>
    <name evidence="8" type="ORF">NK662_11260</name>
</gene>
<evidence type="ECO:0000256" key="4">
    <source>
        <dbReference type="ARBA" id="ARBA00022989"/>
    </source>
</evidence>
<dbReference type="Proteomes" id="UP001156102">
    <property type="component" value="Unassembled WGS sequence"/>
</dbReference>
<dbReference type="InterPro" id="IPR051461">
    <property type="entry name" value="UPF0750_membrane"/>
</dbReference>
<evidence type="ECO:0000256" key="3">
    <source>
        <dbReference type="ARBA" id="ARBA00022692"/>
    </source>
</evidence>
<dbReference type="Pfam" id="PF02588">
    <property type="entry name" value="YitT_membrane"/>
    <property type="match status" value="1"/>
</dbReference>
<feature type="transmembrane region" description="Helical" evidence="6">
    <location>
        <begin position="27"/>
        <end position="58"/>
    </location>
</feature>
<dbReference type="InterPro" id="IPR003740">
    <property type="entry name" value="YitT"/>
</dbReference>
<organism evidence="8 9">
    <name type="scientific">Ectobacillus ponti</name>
    <dbReference type="NCBI Taxonomy" id="2961894"/>
    <lineage>
        <taxon>Bacteria</taxon>
        <taxon>Bacillati</taxon>
        <taxon>Bacillota</taxon>
        <taxon>Bacilli</taxon>
        <taxon>Bacillales</taxon>
        <taxon>Bacillaceae</taxon>
        <taxon>Ectobacillus</taxon>
    </lineage>
</organism>
<keyword evidence="3 6" id="KW-0812">Transmembrane</keyword>
<dbReference type="InterPro" id="IPR019264">
    <property type="entry name" value="DUF2179"/>
</dbReference>
<keyword evidence="2" id="KW-1003">Cell membrane</keyword>
<reference evidence="8" key="1">
    <citation type="submission" date="2022-07" db="EMBL/GenBank/DDBJ databases">
        <authorList>
            <person name="Li W.-J."/>
            <person name="Deng Q.-Q."/>
        </authorList>
    </citation>
    <scope>NUCLEOTIDE SEQUENCE</scope>
    <source>
        <strain evidence="8">SYSU M60031</strain>
    </source>
</reference>
<feature type="transmembrane region" description="Helical" evidence="6">
    <location>
        <begin position="98"/>
        <end position="117"/>
    </location>
</feature>
<protein>
    <submittedName>
        <fullName evidence="8">YitT family protein</fullName>
    </submittedName>
</protein>
<dbReference type="GO" id="GO:0005886">
    <property type="term" value="C:plasma membrane"/>
    <property type="evidence" value="ECO:0007669"/>
    <property type="project" value="UniProtKB-SubCell"/>
</dbReference>
<proteinExistence type="predicted"/>
<evidence type="ECO:0000313" key="9">
    <source>
        <dbReference type="Proteomes" id="UP001156102"/>
    </source>
</evidence>
<keyword evidence="4 6" id="KW-1133">Transmembrane helix</keyword>
<dbReference type="AlphaFoldDB" id="A0AA42BT52"/>
<dbReference type="PIRSF" id="PIRSF006483">
    <property type="entry name" value="Membrane_protein_YitT"/>
    <property type="match status" value="1"/>
</dbReference>
<evidence type="ECO:0000256" key="2">
    <source>
        <dbReference type="ARBA" id="ARBA00022475"/>
    </source>
</evidence>
<feature type="domain" description="DUF2179" evidence="7">
    <location>
        <begin position="210"/>
        <end position="264"/>
    </location>
</feature>
<dbReference type="InterPro" id="IPR015867">
    <property type="entry name" value="N-reg_PII/ATP_PRibTrfase_C"/>
</dbReference>
<keyword evidence="5 6" id="KW-0472">Membrane</keyword>
<name>A0AA42BT52_9BACI</name>
<dbReference type="PANTHER" id="PTHR33545:SF5">
    <property type="entry name" value="UPF0750 MEMBRANE PROTEIN YITT"/>
    <property type="match status" value="1"/>
</dbReference>
<dbReference type="Gene3D" id="3.30.70.120">
    <property type="match status" value="1"/>
</dbReference>
<dbReference type="CDD" id="cd16380">
    <property type="entry name" value="YitT_C"/>
    <property type="match status" value="1"/>
</dbReference>
<evidence type="ECO:0000256" key="1">
    <source>
        <dbReference type="ARBA" id="ARBA00004651"/>
    </source>
</evidence>
<accession>A0AA42BT52</accession>
<dbReference type="RefSeq" id="WP_254759036.1">
    <property type="nucleotide sequence ID" value="NZ_JANCLT010000005.1"/>
</dbReference>
<sequence>MRSFFGVVFGSLLVALAFNLFLIPHKILSSGISGIAIIIGILTPLNTGVVNFVLNVPLLIAGYIWLGRRFVLHTVLSVIVISAGLYFLPVRALATESLLSSLFGGVIAGVGIGIILNSHGSSGGFDILGMLLSRKRDISLGSFLIALNAVVLIASGFFFNWDAALNSLLSIYVTGYVIDMIHTKHRKLTLMIVTNKAEEMRDTLLNSLVRGITLLEGEGAYSSEKKRVLMTVISRDELMGIKSLISHTDPQAFVNITETVEVLGLFRRG</sequence>
<comment type="caution">
    <text evidence="8">The sequence shown here is derived from an EMBL/GenBank/DDBJ whole genome shotgun (WGS) entry which is preliminary data.</text>
</comment>
<dbReference type="PANTHER" id="PTHR33545">
    <property type="entry name" value="UPF0750 MEMBRANE PROTEIN YITT-RELATED"/>
    <property type="match status" value="1"/>
</dbReference>
<keyword evidence="9" id="KW-1185">Reference proteome</keyword>
<evidence type="ECO:0000256" key="6">
    <source>
        <dbReference type="SAM" id="Phobius"/>
    </source>
</evidence>
<feature type="transmembrane region" description="Helical" evidence="6">
    <location>
        <begin position="70"/>
        <end position="92"/>
    </location>
</feature>
<evidence type="ECO:0000313" key="8">
    <source>
        <dbReference type="EMBL" id="MCP8969118.1"/>
    </source>
</evidence>
<dbReference type="EMBL" id="JANCLT010000005">
    <property type="protein sequence ID" value="MCP8969118.1"/>
    <property type="molecule type" value="Genomic_DNA"/>
</dbReference>
<comment type="subcellular location">
    <subcellularLocation>
        <location evidence="1">Cell membrane</location>
        <topology evidence="1">Multi-pass membrane protein</topology>
    </subcellularLocation>
</comment>
<dbReference type="Pfam" id="PF10035">
    <property type="entry name" value="DUF2179"/>
    <property type="match status" value="1"/>
</dbReference>